<comment type="similarity">
    <text evidence="2">Belongs to the CCM1 family.</text>
</comment>
<reference evidence="9" key="1">
    <citation type="submission" date="2009-05" db="EMBL/GenBank/DDBJ databases">
        <title>The genome sequence of Ajellomyces capsulatus strain H143.</title>
        <authorList>
            <person name="Champion M."/>
            <person name="Cuomo C.A."/>
            <person name="Ma L.-J."/>
            <person name="Henn M.R."/>
            <person name="Sil A."/>
            <person name="Goldman B."/>
            <person name="Young S.K."/>
            <person name="Kodira C.D."/>
            <person name="Zeng Q."/>
            <person name="Koehrsen M."/>
            <person name="Alvarado L."/>
            <person name="Berlin A.M."/>
            <person name="Borenstein D."/>
            <person name="Chen Z."/>
            <person name="Engels R."/>
            <person name="Freedman E."/>
            <person name="Gellesch M."/>
            <person name="Goldberg J."/>
            <person name="Griggs A."/>
            <person name="Gujja S."/>
            <person name="Heiman D.I."/>
            <person name="Hepburn T.A."/>
            <person name="Howarth C."/>
            <person name="Jen D."/>
            <person name="Larson L."/>
            <person name="Lewis B."/>
            <person name="Mehta T."/>
            <person name="Park D."/>
            <person name="Pearson M."/>
            <person name="Roberts A."/>
            <person name="Saif S."/>
            <person name="Shea T.D."/>
            <person name="Shenoy N."/>
            <person name="Sisk P."/>
            <person name="Stolte C."/>
            <person name="Sykes S."/>
            <person name="Walk T."/>
            <person name="White J."/>
            <person name="Yandava C."/>
            <person name="Klein B."/>
            <person name="McEwen J.G."/>
            <person name="Puccia R."/>
            <person name="Goldman G.H."/>
            <person name="Felipe M.S."/>
            <person name="Nino-Vega G."/>
            <person name="San-Blas G."/>
            <person name="Taylor J.W."/>
            <person name="Mendoza L."/>
            <person name="Galagan J.E."/>
            <person name="Nusbaum C."/>
            <person name="Birren B.W."/>
        </authorList>
    </citation>
    <scope>NUCLEOTIDE SEQUENCE [LARGE SCALE GENOMIC DNA]</scope>
    <source>
        <strain evidence="9">H143</strain>
    </source>
</reference>
<evidence type="ECO:0000256" key="6">
    <source>
        <dbReference type="ARBA" id="ARBA00044493"/>
    </source>
</evidence>
<sequence>MRGIGFRSEALSSHFVCPSCCTRLTGDGYLRWYTVRPGHRARFVAQQSRKLSTGAYSPWPFKRLKTAWNASKLKDPEGSESPFLLQALSFNLDTHRRTEADLKRQDGRPYKTFTTELMDTYYSMEDGILDYFDRENPDMVVYAFLGPEQIQSITYNLPDSAFAVALSLLTPSHFIEPHKKLHRRFHPAVAHAKGYKTLEVTFDEFKRVLHFAVEKRRGAGFKLGISEYTHLLDCARSMGDADMADCLWHDMRVDGIEPNTACYNHCMEAKAWHHAYVSKEKFNLRFTPWVYRKRSYSDKNVGYQGYSTAGENSVRQQVLRLFDEMVSSGQKPDEATYVNVMIASSREGHIVAVENVLKTVWNIDVELILTREDPANIPSVTQFNPTDPLHPTSRILYAVSHIFGSNNDLSTALRLVDFISTHYKIPIPDSVWLELIEWAYVLSVKRWGPRAEENSVGKVPKETVKRLFDTMTSSPYNVKPTLPLYDMLISTSWSRCNLDDTLKYMREGYALFQESLRRRNTAKYAFVDHLLNFLPEKIRTQVTLKNNYQRLITNLQKSGLGTRMGNYTSALLDPVARNEAIREAKRAQYQLDLANRLMPYWREEAKAKETGMAPSYLNRRWVRRQLSRLNAIEAEDPMDPDLANDTEEIDTPAVSLSMIKEYRAMKAAFNLEQLNTSRDASFIERWVRLLIVGRRWVPDSDHWERQLLPRFLREWEAFLPENVYYKTRGGIVEFLPISFWPHGKRERPEKGVTDRELGLYDSDEGVLLTDYFGIIGERPNARLDDSHDTEFYELDAARTY</sequence>
<dbReference type="Pfam" id="PF12921">
    <property type="entry name" value="ATP13"/>
    <property type="match status" value="1"/>
</dbReference>
<keyword evidence="3" id="KW-0677">Repeat</keyword>
<comment type="subunit">
    <text evidence="7">Binds to mitochondrial small subunit 15S rRNA.</text>
</comment>
<organism evidence="8 9">
    <name type="scientific">Ajellomyces capsulatus (strain H143)</name>
    <name type="common">Darling's disease fungus</name>
    <name type="synonym">Histoplasma capsulatum</name>
    <dbReference type="NCBI Taxonomy" id="544712"/>
    <lineage>
        <taxon>Eukaryota</taxon>
        <taxon>Fungi</taxon>
        <taxon>Dikarya</taxon>
        <taxon>Ascomycota</taxon>
        <taxon>Pezizomycotina</taxon>
        <taxon>Eurotiomycetes</taxon>
        <taxon>Eurotiomycetidae</taxon>
        <taxon>Onygenales</taxon>
        <taxon>Ajellomycetaceae</taxon>
        <taxon>Histoplasma</taxon>
    </lineage>
</organism>
<dbReference type="AlphaFoldDB" id="C6HKQ3"/>
<keyword evidence="5" id="KW-0496">Mitochondrion</keyword>
<comment type="function">
    <text evidence="6">Regulates mitochondrial small subunit maturation by controlling 15S rRNA 5'-end processing. Localizes to the 5' precursor of the 15S rRNA in a position that is subsequently occupied by mS47 in the mature yeast mtSSU. Uses structure and sequence-specific RNA recognition, binding to a single-stranded region of the precursor and specifically recognizing bases -6 to -1. The exchange of Ccm1 for mS47 is coupled to the irreversible removal of precursor rRNA that is accompanied by conformational changes of the mitoribosomal proteins uS5m and mS26. These conformational changes signal completion of 5'-end rRNA processing through protection of the mature 5'-end of the 15S rRNA and stabilization of mS47. The removal of the 5' precursor together with the dissociation of Ccm1 may be catalyzed by the 5'-3' exoribonuclease Pet127. Involved in the specific removal of group I introns in mitochondrial encoded transcripts.</text>
</comment>
<dbReference type="EMBL" id="GG692430">
    <property type="protein sequence ID" value="EER38840.1"/>
    <property type="molecule type" value="Genomic_DNA"/>
</dbReference>
<dbReference type="OrthoDB" id="185373at2759"/>
<evidence type="ECO:0000256" key="4">
    <source>
        <dbReference type="ARBA" id="ARBA00022946"/>
    </source>
</evidence>
<dbReference type="VEuPathDB" id="FungiDB:HCDG_06785"/>
<dbReference type="Gene3D" id="1.25.40.10">
    <property type="entry name" value="Tetratricopeptide repeat domain"/>
    <property type="match status" value="1"/>
</dbReference>
<dbReference type="GO" id="GO:0005739">
    <property type="term" value="C:mitochondrion"/>
    <property type="evidence" value="ECO:0007669"/>
    <property type="project" value="UniProtKB-SubCell"/>
</dbReference>
<dbReference type="InterPro" id="IPR024319">
    <property type="entry name" value="ATPase_expression_mit"/>
</dbReference>
<evidence type="ECO:0000313" key="8">
    <source>
        <dbReference type="EMBL" id="EER38840.1"/>
    </source>
</evidence>
<evidence type="ECO:0000256" key="7">
    <source>
        <dbReference type="ARBA" id="ARBA00044511"/>
    </source>
</evidence>
<accession>C6HKQ3</accession>
<dbReference type="OMA" id="SHFIEPH"/>
<dbReference type="Proteomes" id="UP000002624">
    <property type="component" value="Unassembled WGS sequence"/>
</dbReference>
<evidence type="ECO:0000256" key="5">
    <source>
        <dbReference type="ARBA" id="ARBA00023128"/>
    </source>
</evidence>
<evidence type="ECO:0000256" key="3">
    <source>
        <dbReference type="ARBA" id="ARBA00022737"/>
    </source>
</evidence>
<dbReference type="STRING" id="544712.C6HKQ3"/>
<dbReference type="InterPro" id="IPR002885">
    <property type="entry name" value="PPR_rpt"/>
</dbReference>
<evidence type="ECO:0000313" key="9">
    <source>
        <dbReference type="Proteomes" id="UP000002624"/>
    </source>
</evidence>
<name>C6HKQ3_AJECH</name>
<dbReference type="Pfam" id="PF13812">
    <property type="entry name" value="PPR_3"/>
    <property type="match status" value="1"/>
</dbReference>
<comment type="subcellular location">
    <subcellularLocation>
        <location evidence="1">Mitochondrion</location>
    </subcellularLocation>
</comment>
<dbReference type="InterPro" id="IPR011990">
    <property type="entry name" value="TPR-like_helical_dom_sf"/>
</dbReference>
<evidence type="ECO:0000256" key="2">
    <source>
        <dbReference type="ARBA" id="ARBA00006192"/>
    </source>
</evidence>
<gene>
    <name evidence="8" type="ORF">HCDG_06785</name>
</gene>
<protein>
    <submittedName>
        <fullName evidence="8">Uncharacterized protein</fullName>
    </submittedName>
</protein>
<dbReference type="PANTHER" id="PTHR47447:SF17">
    <property type="entry name" value="OS12G0638900 PROTEIN"/>
    <property type="match status" value="1"/>
</dbReference>
<dbReference type="eggNOG" id="ENOG502SN7Z">
    <property type="taxonomic scope" value="Eukaryota"/>
</dbReference>
<dbReference type="HOGENOM" id="CLU_351584_0_0_1"/>
<dbReference type="NCBIfam" id="TIGR00756">
    <property type="entry name" value="PPR"/>
    <property type="match status" value="1"/>
</dbReference>
<evidence type="ECO:0000256" key="1">
    <source>
        <dbReference type="ARBA" id="ARBA00004173"/>
    </source>
</evidence>
<keyword evidence="4" id="KW-0809">Transit peptide</keyword>
<proteinExistence type="inferred from homology"/>
<dbReference type="PANTHER" id="PTHR47447">
    <property type="entry name" value="OS03G0856100 PROTEIN"/>
    <property type="match status" value="1"/>
</dbReference>